<reference evidence="1" key="1">
    <citation type="journal article" date="2014" name="Front. Microbiol.">
        <title>High frequency of phylogenetically diverse reductive dehalogenase-homologous genes in deep subseafloor sedimentary metagenomes.</title>
        <authorList>
            <person name="Kawai M."/>
            <person name="Futagami T."/>
            <person name="Toyoda A."/>
            <person name="Takaki Y."/>
            <person name="Nishi S."/>
            <person name="Hori S."/>
            <person name="Arai W."/>
            <person name="Tsubouchi T."/>
            <person name="Morono Y."/>
            <person name="Uchiyama I."/>
            <person name="Ito T."/>
            <person name="Fujiyama A."/>
            <person name="Inagaki F."/>
            <person name="Takami H."/>
        </authorList>
    </citation>
    <scope>NUCLEOTIDE SEQUENCE</scope>
    <source>
        <strain evidence="1">Expedition CK06-06</strain>
    </source>
</reference>
<sequence>MVKIVNELGEVKTGVQGEAVYQGKYGQQIRRTRQPKRAIPSQKQLEHRQLYREALAWRKALSLPNRRYLDGYCIANWIVDDYKIALPWSRFALKLYLQHISFVIVEKPYLVYLPVYEYYVEEQLQNGNLQTIYGGDYEKVAQKLTIPNRSICKLGFWLLKIGEPTGAVIFDIRRVSDDSIISSKEWGDAADLPTDLTYEEVDFDDPQTSNEEVRIAVGFAYGN</sequence>
<gene>
    <name evidence="1" type="ORF">S12H4_47886</name>
</gene>
<proteinExistence type="predicted"/>
<protein>
    <submittedName>
        <fullName evidence="1">Uncharacterized protein</fullName>
    </submittedName>
</protein>
<comment type="caution">
    <text evidence="1">The sequence shown here is derived from an EMBL/GenBank/DDBJ whole genome shotgun (WGS) entry which is preliminary data.</text>
</comment>
<feature type="non-terminal residue" evidence="1">
    <location>
        <position position="223"/>
    </location>
</feature>
<dbReference type="EMBL" id="BARW01029863">
    <property type="protein sequence ID" value="GAJ14032.1"/>
    <property type="molecule type" value="Genomic_DNA"/>
</dbReference>
<name>X1VAV8_9ZZZZ</name>
<dbReference type="AlphaFoldDB" id="X1VAV8"/>
<accession>X1VAV8</accession>
<organism evidence="1">
    <name type="scientific">marine sediment metagenome</name>
    <dbReference type="NCBI Taxonomy" id="412755"/>
    <lineage>
        <taxon>unclassified sequences</taxon>
        <taxon>metagenomes</taxon>
        <taxon>ecological metagenomes</taxon>
    </lineage>
</organism>
<evidence type="ECO:0000313" key="1">
    <source>
        <dbReference type="EMBL" id="GAJ14032.1"/>
    </source>
</evidence>